<evidence type="ECO:0000313" key="2">
    <source>
        <dbReference type="EMBL" id="EYC09029.1"/>
    </source>
</evidence>
<keyword evidence="3" id="KW-1185">Reference proteome</keyword>
<organism evidence="2 3">
    <name type="scientific">Ancylostoma ceylanicum</name>
    <dbReference type="NCBI Taxonomy" id="53326"/>
    <lineage>
        <taxon>Eukaryota</taxon>
        <taxon>Metazoa</taxon>
        <taxon>Ecdysozoa</taxon>
        <taxon>Nematoda</taxon>
        <taxon>Chromadorea</taxon>
        <taxon>Rhabditida</taxon>
        <taxon>Rhabditina</taxon>
        <taxon>Rhabditomorpha</taxon>
        <taxon>Strongyloidea</taxon>
        <taxon>Ancylostomatidae</taxon>
        <taxon>Ancylostomatinae</taxon>
        <taxon>Ancylostoma</taxon>
    </lineage>
</organism>
<dbReference type="AlphaFoldDB" id="A0A016U178"/>
<reference evidence="3" key="1">
    <citation type="journal article" date="2015" name="Nat. Genet.">
        <title>The genome and transcriptome of the zoonotic hookworm Ancylostoma ceylanicum identify infection-specific gene families.</title>
        <authorList>
            <person name="Schwarz E.M."/>
            <person name="Hu Y."/>
            <person name="Antoshechkin I."/>
            <person name="Miller M.M."/>
            <person name="Sternberg P.W."/>
            <person name="Aroian R.V."/>
        </authorList>
    </citation>
    <scope>NUCLEOTIDE SEQUENCE</scope>
    <source>
        <strain evidence="3">HY135</strain>
    </source>
</reference>
<dbReference type="Proteomes" id="UP000024635">
    <property type="component" value="Unassembled WGS sequence"/>
</dbReference>
<accession>A0A016U178</accession>
<sequence length="75" mass="8805">MYVYLPSQEQRCSSLSKRPSAHISLRRRHSYWHSIQLLLNHKWKTLDRYHTNSSQSTYCQEIPPDTRLSSGASQG</sequence>
<name>A0A016U178_9BILA</name>
<evidence type="ECO:0000256" key="1">
    <source>
        <dbReference type="SAM" id="MobiDB-lite"/>
    </source>
</evidence>
<feature type="region of interest" description="Disordered" evidence="1">
    <location>
        <begin position="53"/>
        <end position="75"/>
    </location>
</feature>
<dbReference type="EMBL" id="JARK01001398">
    <property type="protein sequence ID" value="EYC09029.1"/>
    <property type="molecule type" value="Genomic_DNA"/>
</dbReference>
<comment type="caution">
    <text evidence="2">The sequence shown here is derived from an EMBL/GenBank/DDBJ whole genome shotgun (WGS) entry which is preliminary data.</text>
</comment>
<evidence type="ECO:0000313" key="3">
    <source>
        <dbReference type="Proteomes" id="UP000024635"/>
    </source>
</evidence>
<proteinExistence type="predicted"/>
<protein>
    <submittedName>
        <fullName evidence="2">Uncharacterized protein</fullName>
    </submittedName>
</protein>
<gene>
    <name evidence="2" type="primary">Acey_s0062.g3311</name>
    <name evidence="2" type="ORF">Y032_0062g3311</name>
</gene>